<comment type="caution">
    <text evidence="12">The sequence shown here is derived from an EMBL/GenBank/DDBJ whole genome shotgun (WGS) entry which is preliminary data.</text>
</comment>
<evidence type="ECO:0000313" key="13">
    <source>
        <dbReference type="Proteomes" id="UP001244011"/>
    </source>
</evidence>
<dbReference type="PANTHER" id="PTHR24223:SF404">
    <property type="entry name" value="ABC MULTIDRUG TRANSPORTER (EUROFUNG)-RELATED"/>
    <property type="match status" value="1"/>
</dbReference>
<feature type="transmembrane region" description="Helical" evidence="9">
    <location>
        <begin position="285"/>
        <end position="305"/>
    </location>
</feature>
<dbReference type="Proteomes" id="UP001244011">
    <property type="component" value="Unassembled WGS sequence"/>
</dbReference>
<comment type="subcellular location">
    <subcellularLocation>
        <location evidence="1">Membrane</location>
        <topology evidence="1">Multi-pass membrane protein</topology>
    </subcellularLocation>
</comment>
<feature type="domain" description="ABC transporter" evidence="10">
    <location>
        <begin position="590"/>
        <end position="815"/>
    </location>
</feature>
<feature type="transmembrane region" description="Helical" evidence="9">
    <location>
        <begin position="77"/>
        <end position="97"/>
    </location>
</feature>
<dbReference type="InterPro" id="IPR044726">
    <property type="entry name" value="ABCC_6TM_D2"/>
</dbReference>
<dbReference type="RefSeq" id="XP_060286703.1">
    <property type="nucleotide sequence ID" value="XM_060432088.1"/>
</dbReference>
<dbReference type="InterPro" id="IPR036640">
    <property type="entry name" value="ABC1_TM_sf"/>
</dbReference>
<dbReference type="SUPFAM" id="SSF90123">
    <property type="entry name" value="ABC transporter transmembrane region"/>
    <property type="match status" value="2"/>
</dbReference>
<feature type="transmembrane region" description="Helical" evidence="9">
    <location>
        <begin position="1020"/>
        <end position="1040"/>
    </location>
</feature>
<evidence type="ECO:0000256" key="2">
    <source>
        <dbReference type="ARBA" id="ARBA00022448"/>
    </source>
</evidence>
<organism evidence="12 13">
    <name type="scientific">Phialemonium atrogriseum</name>
    <dbReference type="NCBI Taxonomy" id="1093897"/>
    <lineage>
        <taxon>Eukaryota</taxon>
        <taxon>Fungi</taxon>
        <taxon>Dikarya</taxon>
        <taxon>Ascomycota</taxon>
        <taxon>Pezizomycotina</taxon>
        <taxon>Sordariomycetes</taxon>
        <taxon>Sordariomycetidae</taxon>
        <taxon>Cephalothecales</taxon>
        <taxon>Cephalothecaceae</taxon>
        <taxon>Phialemonium</taxon>
    </lineage>
</organism>
<comment type="function">
    <text evidence="8">ABC-type transporter; part of the gene cluster that mediates the biosynthesis of the phomopsins, a group of hexapeptide mycotoxins which infects lupins and causes lupinosis disease in livestock.</text>
</comment>
<dbReference type="PANTHER" id="PTHR24223">
    <property type="entry name" value="ATP-BINDING CASSETTE SUB-FAMILY C"/>
    <property type="match status" value="1"/>
</dbReference>
<gene>
    <name evidence="12" type="ORF">QBC33DRAFT_600684</name>
</gene>
<dbReference type="SUPFAM" id="SSF52540">
    <property type="entry name" value="P-loop containing nucleoside triphosphate hydrolases"/>
    <property type="match status" value="2"/>
</dbReference>
<dbReference type="InterPro" id="IPR017871">
    <property type="entry name" value="ABC_transporter-like_CS"/>
</dbReference>
<dbReference type="InterPro" id="IPR056227">
    <property type="entry name" value="TMD0_ABC"/>
</dbReference>
<keyword evidence="4" id="KW-0547">Nucleotide-binding</keyword>
<keyword evidence="7 9" id="KW-0472">Membrane</keyword>
<evidence type="ECO:0000256" key="7">
    <source>
        <dbReference type="ARBA" id="ARBA00023136"/>
    </source>
</evidence>
<feature type="transmembrane region" description="Helical" evidence="9">
    <location>
        <begin position="501"/>
        <end position="520"/>
    </location>
</feature>
<keyword evidence="13" id="KW-1185">Reference proteome</keyword>
<dbReference type="Pfam" id="PF00005">
    <property type="entry name" value="ABC_tran"/>
    <property type="match status" value="2"/>
</dbReference>
<dbReference type="InterPro" id="IPR003439">
    <property type="entry name" value="ABC_transporter-like_ATP-bd"/>
</dbReference>
<dbReference type="GO" id="GO:0016887">
    <property type="term" value="F:ATP hydrolysis activity"/>
    <property type="evidence" value="ECO:0007669"/>
    <property type="project" value="InterPro"/>
</dbReference>
<dbReference type="Pfam" id="PF00664">
    <property type="entry name" value="ABC_membrane"/>
    <property type="match status" value="2"/>
</dbReference>
<dbReference type="Gene3D" id="3.40.50.300">
    <property type="entry name" value="P-loop containing nucleotide triphosphate hydrolases"/>
    <property type="match status" value="3"/>
</dbReference>
<dbReference type="InterPro" id="IPR027417">
    <property type="entry name" value="P-loop_NTPase"/>
</dbReference>
<accession>A0AAJ0FRT6</accession>
<keyword evidence="3 9" id="KW-0812">Transmembrane</keyword>
<feature type="transmembrane region" description="Helical" evidence="9">
    <location>
        <begin position="246"/>
        <end position="265"/>
    </location>
</feature>
<feature type="transmembrane region" description="Helical" evidence="9">
    <location>
        <begin position="382"/>
        <end position="401"/>
    </location>
</feature>
<dbReference type="GO" id="GO:0016020">
    <property type="term" value="C:membrane"/>
    <property type="evidence" value="ECO:0007669"/>
    <property type="project" value="UniProtKB-SubCell"/>
</dbReference>
<feature type="transmembrane region" description="Helical" evidence="9">
    <location>
        <begin position="922"/>
        <end position="947"/>
    </location>
</feature>
<dbReference type="PROSITE" id="PS00211">
    <property type="entry name" value="ABC_TRANSPORTER_1"/>
    <property type="match status" value="1"/>
</dbReference>
<reference evidence="12" key="1">
    <citation type="submission" date="2023-06" db="EMBL/GenBank/DDBJ databases">
        <title>Genome-scale phylogeny and comparative genomics of the fungal order Sordariales.</title>
        <authorList>
            <consortium name="Lawrence Berkeley National Laboratory"/>
            <person name="Hensen N."/>
            <person name="Bonometti L."/>
            <person name="Westerberg I."/>
            <person name="Brannstrom I.O."/>
            <person name="Guillou S."/>
            <person name="Cros-Aarteil S."/>
            <person name="Calhoun S."/>
            <person name="Haridas S."/>
            <person name="Kuo A."/>
            <person name="Mondo S."/>
            <person name="Pangilinan J."/>
            <person name="Riley R."/>
            <person name="Labutti K."/>
            <person name="Andreopoulos B."/>
            <person name="Lipzen A."/>
            <person name="Chen C."/>
            <person name="Yanf M."/>
            <person name="Daum C."/>
            <person name="Ng V."/>
            <person name="Clum A."/>
            <person name="Steindorff A."/>
            <person name="Ohm R."/>
            <person name="Martin F."/>
            <person name="Silar P."/>
            <person name="Natvig D."/>
            <person name="Lalanne C."/>
            <person name="Gautier V."/>
            <person name="Ament-Velasquez S.L."/>
            <person name="Kruys A."/>
            <person name="Hutchinson M.I."/>
            <person name="Powell A.J."/>
            <person name="Barry K."/>
            <person name="Miller A.N."/>
            <person name="Grigoriev I.V."/>
            <person name="Debuchy R."/>
            <person name="Gladieux P."/>
            <person name="Thoren M.H."/>
            <person name="Johannesson H."/>
        </authorList>
    </citation>
    <scope>NUCLEOTIDE SEQUENCE</scope>
    <source>
        <strain evidence="12">8032-3</strain>
    </source>
</reference>
<dbReference type="CDD" id="cd18580">
    <property type="entry name" value="ABC_6TM_ABCC_D2"/>
    <property type="match status" value="1"/>
</dbReference>
<evidence type="ECO:0000313" key="12">
    <source>
        <dbReference type="EMBL" id="KAK1770490.1"/>
    </source>
</evidence>
<name>A0AAJ0FRT6_9PEZI</name>
<dbReference type="CDD" id="cd18579">
    <property type="entry name" value="ABC_6TM_ABCC_D1"/>
    <property type="match status" value="1"/>
</dbReference>
<evidence type="ECO:0000256" key="9">
    <source>
        <dbReference type="SAM" id="Phobius"/>
    </source>
</evidence>
<dbReference type="InterPro" id="IPR003593">
    <property type="entry name" value="AAA+_ATPase"/>
</dbReference>
<dbReference type="InterPro" id="IPR011527">
    <property type="entry name" value="ABC1_TM_dom"/>
</dbReference>
<dbReference type="FunFam" id="1.20.1560.10:FF:000055">
    <property type="entry name" value="ABC multidrug transporter (Eurofung)"/>
    <property type="match status" value="1"/>
</dbReference>
<evidence type="ECO:0000256" key="3">
    <source>
        <dbReference type="ARBA" id="ARBA00022692"/>
    </source>
</evidence>
<feature type="transmembrane region" description="Helical" evidence="9">
    <location>
        <begin position="39"/>
        <end position="57"/>
    </location>
</feature>
<keyword evidence="12" id="KW-0378">Hydrolase</keyword>
<dbReference type="GeneID" id="85315275"/>
<dbReference type="FunFam" id="1.20.1560.10:FF:000066">
    <property type="entry name" value="ABC multidrug transporter (Eurofung)"/>
    <property type="match status" value="1"/>
</dbReference>
<dbReference type="InterPro" id="IPR044746">
    <property type="entry name" value="ABCC_6TM_D1"/>
</dbReference>
<protein>
    <submittedName>
        <fullName evidence="12">P-loop containing nucleoside triphosphate hydrolase protein</fullName>
    </submittedName>
</protein>
<keyword evidence="6 9" id="KW-1133">Transmembrane helix</keyword>
<evidence type="ECO:0000256" key="5">
    <source>
        <dbReference type="ARBA" id="ARBA00022840"/>
    </source>
</evidence>
<dbReference type="Pfam" id="PF24357">
    <property type="entry name" value="TMD0_ABC"/>
    <property type="match status" value="1"/>
</dbReference>
<proteinExistence type="predicted"/>
<dbReference type="SMART" id="SM00382">
    <property type="entry name" value="AAA"/>
    <property type="match status" value="2"/>
</dbReference>
<feature type="transmembrane region" description="Helical" evidence="9">
    <location>
        <begin position="1095"/>
        <end position="1125"/>
    </location>
</feature>
<dbReference type="PROSITE" id="PS50929">
    <property type="entry name" value="ABC_TM1F"/>
    <property type="match status" value="2"/>
</dbReference>
<evidence type="ECO:0000256" key="1">
    <source>
        <dbReference type="ARBA" id="ARBA00004141"/>
    </source>
</evidence>
<dbReference type="EMBL" id="MU839000">
    <property type="protein sequence ID" value="KAK1770490.1"/>
    <property type="molecule type" value="Genomic_DNA"/>
</dbReference>
<feature type="transmembrane region" description="Helical" evidence="9">
    <location>
        <begin position="869"/>
        <end position="902"/>
    </location>
</feature>
<dbReference type="GO" id="GO:0140359">
    <property type="term" value="F:ABC-type transporter activity"/>
    <property type="evidence" value="ECO:0007669"/>
    <property type="project" value="InterPro"/>
</dbReference>
<keyword evidence="2" id="KW-0813">Transport</keyword>
<dbReference type="Gene3D" id="1.20.1560.10">
    <property type="entry name" value="ABC transporter type 1, transmembrane domain"/>
    <property type="match status" value="2"/>
</dbReference>
<feature type="transmembrane region" description="Helical" evidence="9">
    <location>
        <begin position="103"/>
        <end position="125"/>
    </location>
</feature>
<dbReference type="InterPro" id="IPR050173">
    <property type="entry name" value="ABC_transporter_C-like"/>
</dbReference>
<evidence type="ECO:0000259" key="10">
    <source>
        <dbReference type="PROSITE" id="PS50893"/>
    </source>
</evidence>
<sequence>MTASGLLLGSCPLDADNQFGPRINVACRPFDFTLLFEDACFIGLPAVLFLLFLPWRLRMLWKTPVKMNSHRLATWKLALLSALLVFHLLFLVLSLRTPSLHTRFSACAGILSSAAVLAAGVLSFVEDQRSVQPSDLLVVYFSASSILSIPRLRSLWLVPSPAGAIFFESVGKSKSLLPRYQNVTKEQTAGFWSRGFFVWMLPFFQTGYSQIITLRDIPKVDDLLSEEVAWTKLDACWRRNAGRYRLFRATFAANAWPFFSAPFLIESVVSYLLSRTHKNQEEYGHAIIGAFVLLYLGIAISRAIYWRQTNRMNTRIRSGLIAMIYRHITALRAIDVKDSEAITLMGTDVERIVQGLRLIHEVWASIPEVGIAVWLLGRQVSYVAAVPLIICMASVAAASIVGRRSGPAQKAWNERVEKRVAVTANMLGDMKAAKMLGLSNVFSTIIDDLRKVEIRTSEKFRYLQLWQILAGNVPITLAPFATFSAYAIIAVVRKDETLLSAQAFASLSLISLVTTPLLLFCQALPACMQAVACFGRIESYCSRQALGPSLPSSLLLEDPADGSWESGTPLSDLRSPPLSSRRPDAVLASFVSANISWLPDATEPVLRDLNLTIRSGLTAITGPVGSGKSTFLETLVGETTVIQRSAVTNLSGAALCTQVPWIMNDTIRRNITGDLEVDQKWYDFTIISCGLQRDLDNLVGGDQTIAGSNGSSLSGGQRQRVSLARAVYSRLPVIIMDDVTSGLDPTTASIIATRLFSKQGHFRKAGISVVLATHSRHLLAHMDEIIVLKNGKVVDSGPYNEIRSRGVELAESEELTVEPEQECLQYSADGQGGIDKPSTSQIAAPTENCETVHSAGVDLRRRQGSWSVYAYYCRSAGALCVISWATFTLIGAVASNFMTIWIERWTEANSDEPNRQLSLYLGVYTVLVVFSTLATIGECSISMVGVISNTALKLHSDLLESTLKARFTLFQSTDTGAITNRFSQYMDLIDMTLPMQAIQFTSGTTYCLVQLIILCVLGKYLAAVVPILAAVLVVIQRYYLRSSRQVRLIDIEAKAPLYKHFIETIRGVPTIRSFHWRAAFHQRHRAMLDDSQRPFYMLLCIQQWLALVLDLIVGAMAVILVAIAISLTGSISAGALGVSLVLILQFSELLTQAIQAWTKLETSIGAVARVQDFVKETPSEPAGTAVPPADWLVRGAIGLEHVSASYMSDDTPVLSDVSLSLPPGEKLAVCGSSGSGKTSLIMTLLRMIDMRAGLIMIDGVDISTLDGIEVRSRINVIPQDPFFMPGTVRFNLDPQGRTSDDSIEAAILRVGLWARLLSLARALLVPSKILILDEATSSVDEKTEAIMQEVIDTEFRGQTIISVLHRFTHIHKFDRVAVLNRGSLVECDTPQALLGQESAFRELYRAYI</sequence>
<evidence type="ECO:0000256" key="8">
    <source>
        <dbReference type="ARBA" id="ARBA00059074"/>
    </source>
</evidence>
<keyword evidence="5" id="KW-0067">ATP-binding</keyword>
<dbReference type="GO" id="GO:0005524">
    <property type="term" value="F:ATP binding"/>
    <property type="evidence" value="ECO:0007669"/>
    <property type="project" value="UniProtKB-KW"/>
</dbReference>
<feature type="domain" description="ABC transmembrane type-1" evidence="11">
    <location>
        <begin position="262"/>
        <end position="529"/>
    </location>
</feature>
<evidence type="ECO:0000256" key="6">
    <source>
        <dbReference type="ARBA" id="ARBA00022989"/>
    </source>
</evidence>
<feature type="transmembrane region" description="Helical" evidence="9">
    <location>
        <begin position="465"/>
        <end position="489"/>
    </location>
</feature>
<feature type="domain" description="ABC transporter" evidence="10">
    <location>
        <begin position="1197"/>
        <end position="1406"/>
    </location>
</feature>
<feature type="domain" description="ABC transmembrane type-1" evidence="11">
    <location>
        <begin position="887"/>
        <end position="1162"/>
    </location>
</feature>
<evidence type="ECO:0000256" key="4">
    <source>
        <dbReference type="ARBA" id="ARBA00022741"/>
    </source>
</evidence>
<evidence type="ECO:0000259" key="11">
    <source>
        <dbReference type="PROSITE" id="PS50929"/>
    </source>
</evidence>
<dbReference type="PROSITE" id="PS50893">
    <property type="entry name" value="ABC_TRANSPORTER_2"/>
    <property type="match status" value="2"/>
</dbReference>